<dbReference type="KEGG" id="rue:DT065_08865"/>
<proteinExistence type="predicted"/>
<evidence type="ECO:0000313" key="4">
    <source>
        <dbReference type="EMBL" id="AXF56123.1"/>
    </source>
</evidence>
<gene>
    <name evidence="4" type="ORF">DT065_08865</name>
</gene>
<keyword evidence="2" id="KW-1133">Transmembrane helix</keyword>
<evidence type="ECO:0000256" key="1">
    <source>
        <dbReference type="ARBA" id="ARBA00022729"/>
    </source>
</evidence>
<accession>A0A345BYU2</accession>
<dbReference type="CDD" id="cd22786">
    <property type="entry name" value="DPBB_YuiC-like"/>
    <property type="match status" value="1"/>
</dbReference>
<reference evidence="4 5" key="1">
    <citation type="journal article" date="2018" name="J. Microbiol.">
        <title>Salicibibacter kimchii gen. nov., sp. nov., a moderately halophilic and alkalitolerant bacterium in the family Bacillaceae, isolated from kimchi.</title>
        <authorList>
            <person name="Jang J.Y."/>
            <person name="Oh Y.J."/>
            <person name="Lim S.K."/>
            <person name="Park H.K."/>
            <person name="Lee C."/>
            <person name="Kim J.Y."/>
            <person name="Lee M.A."/>
            <person name="Choi H.J."/>
        </authorList>
    </citation>
    <scope>NUCLEOTIDE SEQUENCE [LARGE SCALE GENOMIC DNA]</scope>
    <source>
        <strain evidence="4 5">NKC1-1</strain>
    </source>
</reference>
<dbReference type="GO" id="GO:0019867">
    <property type="term" value="C:outer membrane"/>
    <property type="evidence" value="ECO:0007669"/>
    <property type="project" value="InterPro"/>
</dbReference>
<keyword evidence="5" id="KW-1185">Reference proteome</keyword>
<dbReference type="Pfam" id="PF06725">
    <property type="entry name" value="3D"/>
    <property type="match status" value="1"/>
</dbReference>
<dbReference type="InterPro" id="IPR010611">
    <property type="entry name" value="3D_dom"/>
</dbReference>
<dbReference type="AlphaFoldDB" id="A0A345BYU2"/>
<keyword evidence="2" id="KW-0812">Transmembrane</keyword>
<dbReference type="OrthoDB" id="9798935at2"/>
<evidence type="ECO:0000256" key="2">
    <source>
        <dbReference type="SAM" id="Phobius"/>
    </source>
</evidence>
<feature type="transmembrane region" description="Helical" evidence="2">
    <location>
        <begin position="7"/>
        <end position="25"/>
    </location>
</feature>
<protein>
    <recommendedName>
        <fullName evidence="3">3D domain-containing protein</fullName>
    </recommendedName>
</protein>
<dbReference type="GO" id="GO:0004553">
    <property type="term" value="F:hydrolase activity, hydrolyzing O-glycosyl compounds"/>
    <property type="evidence" value="ECO:0007669"/>
    <property type="project" value="InterPro"/>
</dbReference>
<evidence type="ECO:0000313" key="5">
    <source>
        <dbReference type="Proteomes" id="UP000252100"/>
    </source>
</evidence>
<organism evidence="4 5">
    <name type="scientific">Salicibibacter kimchii</name>
    <dbReference type="NCBI Taxonomy" id="2099786"/>
    <lineage>
        <taxon>Bacteria</taxon>
        <taxon>Bacillati</taxon>
        <taxon>Bacillota</taxon>
        <taxon>Bacilli</taxon>
        <taxon>Bacillales</taxon>
        <taxon>Bacillaceae</taxon>
        <taxon>Salicibibacter</taxon>
    </lineage>
</organism>
<dbReference type="GO" id="GO:0009254">
    <property type="term" value="P:peptidoglycan turnover"/>
    <property type="evidence" value="ECO:0007669"/>
    <property type="project" value="InterPro"/>
</dbReference>
<dbReference type="PANTHER" id="PTHR39160:SF4">
    <property type="entry name" value="RESUSCITATION-PROMOTING FACTOR RPFB"/>
    <property type="match status" value="1"/>
</dbReference>
<evidence type="ECO:0000259" key="3">
    <source>
        <dbReference type="Pfam" id="PF06725"/>
    </source>
</evidence>
<dbReference type="InterPro" id="IPR051933">
    <property type="entry name" value="Resuscitation_pf_RpfB"/>
</dbReference>
<dbReference type="RefSeq" id="WP_114372625.1">
    <property type="nucleotide sequence ID" value="NZ_CP031092.1"/>
</dbReference>
<dbReference type="SUPFAM" id="SSF50685">
    <property type="entry name" value="Barwin-like endoglucanases"/>
    <property type="match status" value="1"/>
</dbReference>
<dbReference type="Gene3D" id="2.40.40.10">
    <property type="entry name" value="RlpA-like domain"/>
    <property type="match status" value="1"/>
</dbReference>
<keyword evidence="2" id="KW-0472">Membrane</keyword>
<dbReference type="Proteomes" id="UP000252100">
    <property type="component" value="Chromosome"/>
</dbReference>
<keyword evidence="1" id="KW-0732">Signal</keyword>
<dbReference type="PANTHER" id="PTHR39160">
    <property type="entry name" value="CELL WALL-BINDING PROTEIN YOCH"/>
    <property type="match status" value="1"/>
</dbReference>
<feature type="domain" description="3D" evidence="3">
    <location>
        <begin position="132"/>
        <end position="193"/>
    </location>
</feature>
<dbReference type="InterPro" id="IPR036908">
    <property type="entry name" value="RlpA-like_sf"/>
</dbReference>
<name>A0A345BYU2_9BACI</name>
<dbReference type="EMBL" id="CP031092">
    <property type="protein sequence ID" value="AXF56123.1"/>
    <property type="molecule type" value="Genomic_DNA"/>
</dbReference>
<sequence length="218" mass="23202">MSKGLNVVKNVGMTVLFIVALYMTWTTLSQVPVNELIGVENGQTEDTGIASPIHSDLGVLAKKTVPKIETASASMGETVTALEQEINWSEYPVETVTATGYTANEESTGKNPGDPAYGITYSGVPVHRNIYSTIAADPSFFPLGTVLFIPGYGYGVVADTGSAIQGAKIDLYFDTTDQVYNEWGKKDVEVYIVQKGNGEISEADLAALNDRGVHAAGL</sequence>